<sequence length="135" mass="14375">MYEEPDVCEGDGIISRKSAVLREGADILQSNDAGLSNAVVDSFLETIHAPSVSTCDAKDAELQDNASRPDVIPIERSVTSITEWTANGEMLAGAFPTLFMTGGAMLPKGSLPKGATLQFKKLHGLELLMGKHCLN</sequence>
<accession>A0A6A3JSU1</accession>
<protein>
    <submittedName>
        <fullName evidence="1">Uncharacterized protein</fullName>
    </submittedName>
</protein>
<dbReference type="OrthoDB" id="129146at2759"/>
<dbReference type="Proteomes" id="UP000435112">
    <property type="component" value="Unassembled WGS sequence"/>
</dbReference>
<reference evidence="1 2" key="1">
    <citation type="submission" date="2018-09" db="EMBL/GenBank/DDBJ databases">
        <title>Genomic investigation of the strawberry pathogen Phytophthora fragariae indicates pathogenicity is determined by transcriptional variation in three key races.</title>
        <authorList>
            <person name="Adams T.M."/>
            <person name="Armitage A.D."/>
            <person name="Sobczyk M.K."/>
            <person name="Bates H.J."/>
            <person name="Dunwell J.M."/>
            <person name="Nellist C.F."/>
            <person name="Harrison R.J."/>
        </authorList>
    </citation>
    <scope>NUCLEOTIDE SEQUENCE [LARGE SCALE GENOMIC DNA]</scope>
    <source>
        <strain evidence="1 2">SCRP324</strain>
    </source>
</reference>
<name>A0A6A3JSU1_9STRA</name>
<comment type="caution">
    <text evidence="1">The sequence shown here is derived from an EMBL/GenBank/DDBJ whole genome shotgun (WGS) entry which is preliminary data.</text>
</comment>
<proteinExistence type="predicted"/>
<dbReference type="AlphaFoldDB" id="A0A6A3JSU1"/>
<evidence type="ECO:0000313" key="1">
    <source>
        <dbReference type="EMBL" id="KAE8997941.1"/>
    </source>
</evidence>
<gene>
    <name evidence="1" type="ORF">PR002_g18893</name>
</gene>
<dbReference type="EMBL" id="QXFU01001657">
    <property type="protein sequence ID" value="KAE8997941.1"/>
    <property type="molecule type" value="Genomic_DNA"/>
</dbReference>
<evidence type="ECO:0000313" key="2">
    <source>
        <dbReference type="Proteomes" id="UP000435112"/>
    </source>
</evidence>
<organism evidence="1 2">
    <name type="scientific">Phytophthora rubi</name>
    <dbReference type="NCBI Taxonomy" id="129364"/>
    <lineage>
        <taxon>Eukaryota</taxon>
        <taxon>Sar</taxon>
        <taxon>Stramenopiles</taxon>
        <taxon>Oomycota</taxon>
        <taxon>Peronosporomycetes</taxon>
        <taxon>Peronosporales</taxon>
        <taxon>Peronosporaceae</taxon>
        <taxon>Phytophthora</taxon>
    </lineage>
</organism>